<name>A0A7W6FJ28_9HYPH</name>
<evidence type="ECO:0000313" key="2">
    <source>
        <dbReference type="Proteomes" id="UP000545490"/>
    </source>
</evidence>
<dbReference type="AlphaFoldDB" id="A0A7W6FJ28"/>
<comment type="caution">
    <text evidence="1">The sequence shown here is derived from an EMBL/GenBank/DDBJ whole genome shotgun (WGS) entry which is preliminary data.</text>
</comment>
<evidence type="ECO:0000313" key="1">
    <source>
        <dbReference type="EMBL" id="MBB3914991.1"/>
    </source>
</evidence>
<proteinExistence type="predicted"/>
<protein>
    <submittedName>
        <fullName evidence="1">Uncharacterized protein</fullName>
    </submittedName>
</protein>
<dbReference type="RefSeq" id="WP_245438244.1">
    <property type="nucleotide sequence ID" value="NZ_JACIDG010000005.1"/>
</dbReference>
<reference evidence="1 2" key="1">
    <citation type="submission" date="2020-08" db="EMBL/GenBank/DDBJ databases">
        <title>Genomic Encyclopedia of Type Strains, Phase IV (KMG-IV): sequencing the most valuable type-strain genomes for metagenomic binning, comparative biology and taxonomic classification.</title>
        <authorList>
            <person name="Goeker M."/>
        </authorList>
    </citation>
    <scope>NUCLEOTIDE SEQUENCE [LARGE SCALE GENOMIC DNA]</scope>
    <source>
        <strain evidence="1 2">DSM 19331</strain>
    </source>
</reference>
<gene>
    <name evidence="1" type="ORF">GGQ65_002278</name>
</gene>
<dbReference type="Proteomes" id="UP000545490">
    <property type="component" value="Unassembled WGS sequence"/>
</dbReference>
<organism evidence="1 2">
    <name type="scientific">Rhizobium fabae</name>
    <dbReference type="NCBI Taxonomy" id="573179"/>
    <lineage>
        <taxon>Bacteria</taxon>
        <taxon>Pseudomonadati</taxon>
        <taxon>Pseudomonadota</taxon>
        <taxon>Alphaproteobacteria</taxon>
        <taxon>Hyphomicrobiales</taxon>
        <taxon>Rhizobiaceae</taxon>
        <taxon>Rhizobium/Agrobacterium group</taxon>
        <taxon>Rhizobium</taxon>
    </lineage>
</organism>
<accession>A0A7W6FJ28</accession>
<sequence length="48" mass="5305">MDDAPAVAANMPLVASPRKFRRFIRSDVSVAVLGLYMADSDCSQKTRF</sequence>
<dbReference type="EMBL" id="JACIDG010000005">
    <property type="protein sequence ID" value="MBB3914991.1"/>
    <property type="molecule type" value="Genomic_DNA"/>
</dbReference>